<keyword evidence="3" id="KW-1185">Reference proteome</keyword>
<proteinExistence type="predicted"/>
<evidence type="ECO:0000313" key="3">
    <source>
        <dbReference type="Proteomes" id="UP000270094"/>
    </source>
</evidence>
<protein>
    <recommendedName>
        <fullName evidence="4">Lethal giant larvae (Lgl)-like C-terminal domain-containing protein</fullName>
    </recommendedName>
</protein>
<accession>A0A3P7LTY7</accession>
<name>A0A3P7LTY7_STRVU</name>
<gene>
    <name evidence="2" type="ORF">SVUK_LOCUS17560</name>
</gene>
<evidence type="ECO:0000313" key="2">
    <source>
        <dbReference type="EMBL" id="VDM82562.1"/>
    </source>
</evidence>
<reference evidence="2 3" key="1">
    <citation type="submission" date="2018-11" db="EMBL/GenBank/DDBJ databases">
        <authorList>
            <consortium name="Pathogen Informatics"/>
        </authorList>
    </citation>
    <scope>NUCLEOTIDE SEQUENCE [LARGE SCALE GENOMIC DNA]</scope>
</reference>
<evidence type="ECO:0000256" key="1">
    <source>
        <dbReference type="SAM" id="MobiDB-lite"/>
    </source>
</evidence>
<evidence type="ECO:0008006" key="4">
    <source>
        <dbReference type="Google" id="ProtNLM"/>
    </source>
</evidence>
<dbReference type="OrthoDB" id="19944at2759"/>
<feature type="compositionally biased region" description="Basic and acidic residues" evidence="1">
    <location>
        <begin position="14"/>
        <end position="27"/>
    </location>
</feature>
<organism evidence="2 3">
    <name type="scientific">Strongylus vulgaris</name>
    <name type="common">Blood worm</name>
    <dbReference type="NCBI Taxonomy" id="40348"/>
    <lineage>
        <taxon>Eukaryota</taxon>
        <taxon>Metazoa</taxon>
        <taxon>Ecdysozoa</taxon>
        <taxon>Nematoda</taxon>
        <taxon>Chromadorea</taxon>
        <taxon>Rhabditida</taxon>
        <taxon>Rhabditina</taxon>
        <taxon>Rhabditomorpha</taxon>
        <taxon>Strongyloidea</taxon>
        <taxon>Strongylidae</taxon>
        <taxon>Strongylus</taxon>
    </lineage>
</organism>
<dbReference type="EMBL" id="UYYB01118299">
    <property type="protein sequence ID" value="VDM82562.1"/>
    <property type="molecule type" value="Genomic_DNA"/>
</dbReference>
<dbReference type="Proteomes" id="UP000270094">
    <property type="component" value="Unassembled WGS sequence"/>
</dbReference>
<dbReference type="AlphaFoldDB" id="A0A3P7LTY7"/>
<feature type="region of interest" description="Disordered" evidence="1">
    <location>
        <begin position="1"/>
        <end position="30"/>
    </location>
</feature>
<sequence>MDQSFCLITGAAESYKESSKESKDSGTPEKSINNRTLIVVAEFEVKAVALPSFSQLFAYKCEEIPLVKAQATHVRGYPVLMCLAADGKMVVLSLPSLRALHTSPFLPHSVEIEDA</sequence>